<dbReference type="Gene3D" id="3.90.550.50">
    <property type="match status" value="1"/>
</dbReference>
<keyword evidence="9 10" id="KW-0472">Membrane</keyword>
<keyword evidence="6" id="KW-0735">Signal-anchor</keyword>
<dbReference type="EMBL" id="WJBH02000002">
    <property type="protein sequence ID" value="KAI9562637.1"/>
    <property type="molecule type" value="Genomic_DNA"/>
</dbReference>
<evidence type="ECO:0000256" key="2">
    <source>
        <dbReference type="ARBA" id="ARBA00008661"/>
    </source>
</evidence>
<dbReference type="Proteomes" id="UP000820818">
    <property type="component" value="Linkage Group LG2"/>
</dbReference>
<dbReference type="Pfam" id="PF01762">
    <property type="entry name" value="Galactosyl_T"/>
    <property type="match status" value="1"/>
</dbReference>
<comment type="caution">
    <text evidence="11">The sequence shown here is derived from an EMBL/GenBank/DDBJ whole genome shotgun (WGS) entry which is preliminary data.</text>
</comment>
<keyword evidence="7 10" id="KW-1133">Transmembrane helix</keyword>
<evidence type="ECO:0000313" key="12">
    <source>
        <dbReference type="Proteomes" id="UP000820818"/>
    </source>
</evidence>
<keyword evidence="8" id="KW-0333">Golgi apparatus</keyword>
<gene>
    <name evidence="11" type="ORF">GHT06_010091</name>
</gene>
<dbReference type="InterPro" id="IPR002659">
    <property type="entry name" value="Glyco_trans_31"/>
</dbReference>
<dbReference type="GO" id="GO:0016758">
    <property type="term" value="F:hexosyltransferase activity"/>
    <property type="evidence" value="ECO:0007669"/>
    <property type="project" value="InterPro"/>
</dbReference>
<keyword evidence="3" id="KW-0328">Glycosyltransferase</keyword>
<evidence type="ECO:0000256" key="4">
    <source>
        <dbReference type="ARBA" id="ARBA00022679"/>
    </source>
</evidence>
<evidence type="ECO:0008006" key="13">
    <source>
        <dbReference type="Google" id="ProtNLM"/>
    </source>
</evidence>
<dbReference type="GO" id="GO:0000139">
    <property type="term" value="C:Golgi membrane"/>
    <property type="evidence" value="ECO:0007669"/>
    <property type="project" value="UniProtKB-SubCell"/>
</dbReference>
<dbReference type="GO" id="GO:0006493">
    <property type="term" value="P:protein O-linked glycosylation"/>
    <property type="evidence" value="ECO:0007669"/>
    <property type="project" value="TreeGrafter"/>
</dbReference>
<keyword evidence="5 10" id="KW-0812">Transmembrane</keyword>
<keyword evidence="12" id="KW-1185">Reference proteome</keyword>
<evidence type="ECO:0000256" key="6">
    <source>
        <dbReference type="ARBA" id="ARBA00022968"/>
    </source>
</evidence>
<evidence type="ECO:0000256" key="7">
    <source>
        <dbReference type="ARBA" id="ARBA00022989"/>
    </source>
</evidence>
<dbReference type="PANTHER" id="PTHR11214:SF334">
    <property type="entry name" value="HEXOSYLTRANSFERASE"/>
    <property type="match status" value="1"/>
</dbReference>
<evidence type="ECO:0000256" key="5">
    <source>
        <dbReference type="ARBA" id="ARBA00022692"/>
    </source>
</evidence>
<comment type="subcellular location">
    <subcellularLocation>
        <location evidence="1">Golgi apparatus membrane</location>
        <topology evidence="1">Single-pass type II membrane protein</topology>
    </subcellularLocation>
</comment>
<sequence length="511" mass="57270">MPLPRTVRYSMVLGSAIPVFLVIALIFSIVMANLILTVVQNANARHEDEAHLMKETSEGMLALQNEMLQLNVNKCRVSKRQTEFVATNRKYLWQGNMNLIRKTNENRHAVLVRHRQVAQLMADSGGGSRDEAQMAISRELFNYMADNLRDTAYPGVENYTRYAVARLGLLPFTHVDALLPAFGPVINDVLSFRYALAIAPCTSGNNDRSASSSVFIAVVSASGNFDKRNTIRQTWKQHLKAVQDEGLMAIAGFAFILGLPADNDNTIQRQIEDESQAHGDIIQIGMSDSYDNLPLKGAALFNWLHRNCAAAAASAIHFVAKVDDDVYVNVRNLAYFVQSRRNQSKNSIFGVGKARAGWPDRDGKWAMTYEEWPWREYPPYMLGAIVLMSADAIHPLLAACQTTPMIPLEDVYLYGMCAKKADIRIHYSANPDRALIGSIIRAPTTCELRTLIAWRPDHLDATKVRDIIQLSHRRTDSFYRNTSQCIVESVTAGQRAYVAIDRTQAVHFTFN</sequence>
<reference evidence="11 12" key="1">
    <citation type="submission" date="2022-05" db="EMBL/GenBank/DDBJ databases">
        <title>A multi-omics perspective on studying reproductive biology in Daphnia sinensis.</title>
        <authorList>
            <person name="Jia J."/>
        </authorList>
    </citation>
    <scope>NUCLEOTIDE SEQUENCE [LARGE SCALE GENOMIC DNA]</scope>
    <source>
        <strain evidence="11 12">WSL</strain>
    </source>
</reference>
<evidence type="ECO:0000256" key="10">
    <source>
        <dbReference type="SAM" id="Phobius"/>
    </source>
</evidence>
<evidence type="ECO:0000256" key="9">
    <source>
        <dbReference type="ARBA" id="ARBA00023136"/>
    </source>
</evidence>
<keyword evidence="4" id="KW-0808">Transferase</keyword>
<proteinExistence type="inferred from homology"/>
<dbReference type="AlphaFoldDB" id="A0AAD5PX53"/>
<name>A0AAD5PX53_9CRUS</name>
<evidence type="ECO:0000256" key="1">
    <source>
        <dbReference type="ARBA" id="ARBA00004323"/>
    </source>
</evidence>
<comment type="similarity">
    <text evidence="2">Belongs to the glycosyltransferase 31 family.</text>
</comment>
<dbReference type="PANTHER" id="PTHR11214">
    <property type="entry name" value="BETA-1,3-N-ACETYLGLUCOSAMINYLTRANSFERASE"/>
    <property type="match status" value="1"/>
</dbReference>
<evidence type="ECO:0000256" key="3">
    <source>
        <dbReference type="ARBA" id="ARBA00022676"/>
    </source>
</evidence>
<accession>A0AAD5PX53</accession>
<evidence type="ECO:0000313" key="11">
    <source>
        <dbReference type="EMBL" id="KAI9562637.1"/>
    </source>
</evidence>
<protein>
    <recommendedName>
        <fullName evidence="13">Hexosyltransferase</fullName>
    </recommendedName>
</protein>
<organism evidence="11 12">
    <name type="scientific">Daphnia sinensis</name>
    <dbReference type="NCBI Taxonomy" id="1820382"/>
    <lineage>
        <taxon>Eukaryota</taxon>
        <taxon>Metazoa</taxon>
        <taxon>Ecdysozoa</taxon>
        <taxon>Arthropoda</taxon>
        <taxon>Crustacea</taxon>
        <taxon>Branchiopoda</taxon>
        <taxon>Diplostraca</taxon>
        <taxon>Cladocera</taxon>
        <taxon>Anomopoda</taxon>
        <taxon>Daphniidae</taxon>
        <taxon>Daphnia</taxon>
        <taxon>Daphnia similis group</taxon>
    </lineage>
</organism>
<feature type="transmembrane region" description="Helical" evidence="10">
    <location>
        <begin position="12"/>
        <end position="36"/>
    </location>
</feature>
<evidence type="ECO:0000256" key="8">
    <source>
        <dbReference type="ARBA" id="ARBA00023034"/>
    </source>
</evidence>